<dbReference type="AlphaFoldDB" id="A0A380LNH3"/>
<dbReference type="PANTHER" id="PTHR46124:SF2">
    <property type="entry name" value="D-AMINOACYL-TRNA DEACYLASE"/>
    <property type="match status" value="1"/>
</dbReference>
<dbReference type="PANTHER" id="PTHR46124">
    <property type="entry name" value="D-AMINOACYL-TRNA DEACYLASE"/>
    <property type="match status" value="1"/>
</dbReference>
<dbReference type="Proteomes" id="UP000255523">
    <property type="component" value="Unassembled WGS sequence"/>
</dbReference>
<name>A0A380LNH3_9FIRM</name>
<accession>A0A380LNH3</accession>
<evidence type="ECO:0000256" key="2">
    <source>
        <dbReference type="ARBA" id="ARBA00022801"/>
    </source>
</evidence>
<keyword evidence="5" id="KW-1185">Reference proteome</keyword>
<organism evidence="4 5">
    <name type="scientific">Faecalicoccus pleomorphus</name>
    <dbReference type="NCBI Taxonomy" id="1323"/>
    <lineage>
        <taxon>Bacteria</taxon>
        <taxon>Bacillati</taxon>
        <taxon>Bacillota</taxon>
        <taxon>Erysipelotrichia</taxon>
        <taxon>Erysipelotrichales</taxon>
        <taxon>Erysipelotrichaceae</taxon>
        <taxon>Faecalicoccus</taxon>
    </lineage>
</organism>
<gene>
    <name evidence="4" type="primary">ycfH</name>
    <name evidence="4" type="ORF">NCTC11087_01720</name>
</gene>
<dbReference type="Gene3D" id="3.20.20.140">
    <property type="entry name" value="Metal-dependent hydrolases"/>
    <property type="match status" value="1"/>
</dbReference>
<feature type="binding site" evidence="3">
    <location>
        <position position="149"/>
    </location>
    <ligand>
        <name>a divalent metal cation</name>
        <dbReference type="ChEBI" id="CHEBI:60240"/>
        <label>2</label>
    </ligand>
</feature>
<dbReference type="GeneID" id="77462665"/>
<dbReference type="EC" id="3.1.21.-" evidence="4"/>
<dbReference type="GO" id="GO:0046872">
    <property type="term" value="F:metal ion binding"/>
    <property type="evidence" value="ECO:0007669"/>
    <property type="project" value="UniProtKB-KW"/>
</dbReference>
<dbReference type="InterPro" id="IPR015991">
    <property type="entry name" value="TatD/YcfH-like"/>
</dbReference>
<dbReference type="Pfam" id="PF01026">
    <property type="entry name" value="TatD_DNase"/>
    <property type="match status" value="1"/>
</dbReference>
<dbReference type="RefSeq" id="WP_022790113.1">
    <property type="nucleotide sequence ID" value="NZ_UHFX01000003.1"/>
</dbReference>
<evidence type="ECO:0000313" key="5">
    <source>
        <dbReference type="Proteomes" id="UP000255523"/>
    </source>
</evidence>
<feature type="binding site" evidence="3">
    <location>
        <position position="199"/>
    </location>
    <ligand>
        <name>a divalent metal cation</name>
        <dbReference type="ChEBI" id="CHEBI:60240"/>
        <label>1</label>
    </ligand>
</feature>
<feature type="binding site" evidence="3">
    <location>
        <position position="8"/>
    </location>
    <ligand>
        <name>a divalent metal cation</name>
        <dbReference type="ChEBI" id="CHEBI:60240"/>
        <label>1</label>
    </ligand>
</feature>
<evidence type="ECO:0000256" key="1">
    <source>
        <dbReference type="ARBA" id="ARBA00022723"/>
    </source>
</evidence>
<protein>
    <submittedName>
        <fullName evidence="4">Deoxyribonuclease YcfH</fullName>
        <ecNumber evidence="4">3.1.21.-</ecNumber>
    </submittedName>
</protein>
<dbReference type="PIRSF" id="PIRSF005902">
    <property type="entry name" value="DNase_TatD"/>
    <property type="match status" value="1"/>
</dbReference>
<dbReference type="GO" id="GO:0016788">
    <property type="term" value="F:hydrolase activity, acting on ester bonds"/>
    <property type="evidence" value="ECO:0007669"/>
    <property type="project" value="InterPro"/>
</dbReference>
<reference evidence="4 5" key="1">
    <citation type="submission" date="2018-06" db="EMBL/GenBank/DDBJ databases">
        <authorList>
            <consortium name="Pathogen Informatics"/>
            <person name="Doyle S."/>
        </authorList>
    </citation>
    <scope>NUCLEOTIDE SEQUENCE [LARGE SCALE GENOMIC DNA]</scope>
    <source>
        <strain evidence="4 5">NCTC11087</strain>
    </source>
</reference>
<dbReference type="NCBIfam" id="TIGR00010">
    <property type="entry name" value="YchF/TatD family DNA exonuclease"/>
    <property type="match status" value="1"/>
</dbReference>
<dbReference type="EMBL" id="UHFX01000003">
    <property type="protein sequence ID" value="SUO04793.1"/>
    <property type="molecule type" value="Genomic_DNA"/>
</dbReference>
<dbReference type="GO" id="GO:0005829">
    <property type="term" value="C:cytosol"/>
    <property type="evidence" value="ECO:0007669"/>
    <property type="project" value="TreeGrafter"/>
</dbReference>
<evidence type="ECO:0000313" key="4">
    <source>
        <dbReference type="EMBL" id="SUO04793.1"/>
    </source>
</evidence>
<feature type="binding site" evidence="3">
    <location>
        <position position="6"/>
    </location>
    <ligand>
        <name>a divalent metal cation</name>
        <dbReference type="ChEBI" id="CHEBI:60240"/>
        <label>1</label>
    </ligand>
</feature>
<dbReference type="InterPro" id="IPR001130">
    <property type="entry name" value="TatD-like"/>
</dbReference>
<dbReference type="OrthoDB" id="9810005at2"/>
<dbReference type="SUPFAM" id="SSF51556">
    <property type="entry name" value="Metallo-dependent hydrolases"/>
    <property type="match status" value="1"/>
</dbReference>
<proteinExistence type="predicted"/>
<feature type="binding site" evidence="3">
    <location>
        <position position="90"/>
    </location>
    <ligand>
        <name>a divalent metal cation</name>
        <dbReference type="ChEBI" id="CHEBI:60240"/>
        <label>1</label>
    </ligand>
</feature>
<keyword evidence="1 3" id="KW-0479">Metal-binding</keyword>
<dbReference type="CDD" id="cd01310">
    <property type="entry name" value="TatD_DNAse"/>
    <property type="match status" value="1"/>
</dbReference>
<dbReference type="GO" id="GO:0004536">
    <property type="term" value="F:DNA nuclease activity"/>
    <property type="evidence" value="ECO:0007669"/>
    <property type="project" value="InterPro"/>
</dbReference>
<sequence>MYTDSHAHITCDDLYTRIDEVIQNMHTLSHCMIMCTNIEELKRALKLKEKDSRFKVAFGWFPGDAKEIDASKLEQLKNIAYSHQIDCLGEIGLDYYWDTSFNDLQKELFIHQIEIANTAHLPISIHMRESTKDCLDILRQYAKTKIIFHCFSGTKETMKECLKMDSLISFAGPLTFKNARHAPECVQACPLDRLLTETDSPYLTPVPHRGKQNEPMYVKYVAQKVAELKGLPEEEVCTQIEKNFLSLF</sequence>
<keyword evidence="2 4" id="KW-0378">Hydrolase</keyword>
<feature type="binding site" evidence="3">
    <location>
        <position position="126"/>
    </location>
    <ligand>
        <name>a divalent metal cation</name>
        <dbReference type="ChEBI" id="CHEBI:60240"/>
        <label>2</label>
    </ligand>
</feature>
<dbReference type="InterPro" id="IPR032466">
    <property type="entry name" value="Metal_Hydrolase"/>
</dbReference>
<evidence type="ECO:0000256" key="3">
    <source>
        <dbReference type="PIRSR" id="PIRSR005902-1"/>
    </source>
</evidence>
<dbReference type="FunFam" id="3.20.20.140:FF:000005">
    <property type="entry name" value="TatD family hydrolase"/>
    <property type="match status" value="1"/>
</dbReference>